<dbReference type="Pfam" id="PF17319">
    <property type="entry name" value="DUF5362"/>
    <property type="match status" value="1"/>
</dbReference>
<accession>A0A5C1I1P1</accession>
<sequence length="165" mass="17932">METPVETYEAPLTPKNELILTPEAQSYLLTAGKWATFLGILGFIFCGLFLLLALSMGTIMSKVASMQPYNPATAMMAGMGGGLTAVYVLLDLLYFFFALYLYQFATKIKAAINFSDSIQLTAGLKKLKSFFKLWGIVTIVIIALYVLGIICVIAFAASMGAAMHQ</sequence>
<gene>
    <name evidence="2" type="ORF">DEO27_017965</name>
</gene>
<dbReference type="EMBL" id="CP043450">
    <property type="protein sequence ID" value="QEM11835.1"/>
    <property type="molecule type" value="Genomic_DNA"/>
</dbReference>
<proteinExistence type="predicted"/>
<dbReference type="RefSeq" id="WP_112567367.1">
    <property type="nucleotide sequence ID" value="NZ_CP043450.1"/>
</dbReference>
<dbReference type="InterPro" id="IPR035287">
    <property type="entry name" value="DUF5362"/>
</dbReference>
<organism evidence="2 3">
    <name type="scientific">Mucilaginibacter rubeus</name>
    <dbReference type="NCBI Taxonomy" id="2027860"/>
    <lineage>
        <taxon>Bacteria</taxon>
        <taxon>Pseudomonadati</taxon>
        <taxon>Bacteroidota</taxon>
        <taxon>Sphingobacteriia</taxon>
        <taxon>Sphingobacteriales</taxon>
        <taxon>Sphingobacteriaceae</taxon>
        <taxon>Mucilaginibacter</taxon>
    </lineage>
</organism>
<keyword evidence="1" id="KW-0472">Membrane</keyword>
<dbReference type="KEGG" id="mrub:DEO27_017965"/>
<feature type="transmembrane region" description="Helical" evidence="1">
    <location>
        <begin position="75"/>
        <end position="97"/>
    </location>
</feature>
<evidence type="ECO:0000256" key="1">
    <source>
        <dbReference type="SAM" id="Phobius"/>
    </source>
</evidence>
<dbReference type="OrthoDB" id="1121797at2"/>
<evidence type="ECO:0000313" key="2">
    <source>
        <dbReference type="EMBL" id="QEM11835.1"/>
    </source>
</evidence>
<name>A0A5C1I1P1_9SPHI</name>
<keyword evidence="1" id="KW-0812">Transmembrane</keyword>
<evidence type="ECO:0008006" key="4">
    <source>
        <dbReference type="Google" id="ProtNLM"/>
    </source>
</evidence>
<dbReference type="AlphaFoldDB" id="A0A5C1I1P1"/>
<reference evidence="2" key="1">
    <citation type="submission" date="2019-08" db="EMBL/GenBank/DDBJ databases">
        <title>Comparative genome analysis confer to the adaptation heavy metal polluted environment.</title>
        <authorList>
            <person name="Li Y."/>
        </authorList>
    </citation>
    <scope>NUCLEOTIDE SEQUENCE [LARGE SCALE GENOMIC DNA]</scope>
    <source>
        <strain evidence="2">P1</strain>
    </source>
</reference>
<keyword evidence="1" id="KW-1133">Transmembrane helix</keyword>
<evidence type="ECO:0000313" key="3">
    <source>
        <dbReference type="Proteomes" id="UP000251402"/>
    </source>
</evidence>
<feature type="transmembrane region" description="Helical" evidence="1">
    <location>
        <begin position="133"/>
        <end position="157"/>
    </location>
</feature>
<feature type="transmembrane region" description="Helical" evidence="1">
    <location>
        <begin position="34"/>
        <end position="54"/>
    </location>
</feature>
<dbReference type="Proteomes" id="UP000251402">
    <property type="component" value="Chromosome"/>
</dbReference>
<protein>
    <recommendedName>
        <fullName evidence="4">DUF5362 domain-containing protein</fullName>
    </recommendedName>
</protein>
<keyword evidence="3" id="KW-1185">Reference proteome</keyword>